<reference evidence="2 3" key="1">
    <citation type="submission" date="2016-03" db="EMBL/GenBank/DDBJ databases">
        <authorList>
            <person name="Ploux O."/>
        </authorList>
    </citation>
    <scope>NUCLEOTIDE SEQUENCE [LARGE SCALE GENOMIC DNA]</scope>
    <source>
        <strain evidence="2 3">URUG2</strain>
    </source>
</reference>
<sequence length="329" mass="37056">MSAHRGHVVMRRYSPAFVAYTEMPELPEHVPNFDTDDNDCPIVHLGELFCRMPGLGRGTICGAKFTTRDHVMNHVTVFHGVLKENLRGIRGGQHTGAYVRASLRFYINVMKHEDYLGKEGPLETAVDTMSIKPRPRSRKTLEGNDGRAMLGEDDDVELSYPPRRSPRRKAALPSFAESNSAELNYTPRRNLRRRLPFPSDAQSDDAEMVDGDLIHGQGHNLGEGDETTQVLSDLQPTAPVRIETAGDVQPTLQRDSTPAMTRQSLVIDMSEDVSEAGNESSDGEEAQAQLESFRIQRDIKRIELEEKRIELEELLLKQRLVARKKSRRS</sequence>
<dbReference type="GeneID" id="35597021"/>
<dbReference type="AlphaFoldDB" id="A0A2D3V0G3"/>
<dbReference type="EMBL" id="FJUY01000002">
    <property type="protein sequence ID" value="CZT15954.1"/>
    <property type="molecule type" value="Genomic_DNA"/>
</dbReference>
<dbReference type="STRING" id="112498.A0A2D3V0G3"/>
<evidence type="ECO:0000256" key="1">
    <source>
        <dbReference type="SAM" id="MobiDB-lite"/>
    </source>
</evidence>
<protein>
    <submittedName>
        <fullName evidence="2">Uncharacterized protein</fullName>
    </submittedName>
</protein>
<evidence type="ECO:0000313" key="2">
    <source>
        <dbReference type="EMBL" id="CZT15954.1"/>
    </source>
</evidence>
<dbReference type="Proteomes" id="UP000225277">
    <property type="component" value="Unassembled WGS sequence"/>
</dbReference>
<feature type="region of interest" description="Disordered" evidence="1">
    <location>
        <begin position="126"/>
        <end position="205"/>
    </location>
</feature>
<gene>
    <name evidence="2" type="ORF">RCC_01793</name>
</gene>
<evidence type="ECO:0000313" key="3">
    <source>
        <dbReference type="Proteomes" id="UP000225277"/>
    </source>
</evidence>
<dbReference type="OrthoDB" id="3644344at2759"/>
<name>A0A2D3V0G3_9PEZI</name>
<organism evidence="2 3">
    <name type="scientific">Ramularia collo-cygni</name>
    <dbReference type="NCBI Taxonomy" id="112498"/>
    <lineage>
        <taxon>Eukaryota</taxon>
        <taxon>Fungi</taxon>
        <taxon>Dikarya</taxon>
        <taxon>Ascomycota</taxon>
        <taxon>Pezizomycotina</taxon>
        <taxon>Dothideomycetes</taxon>
        <taxon>Dothideomycetidae</taxon>
        <taxon>Mycosphaerellales</taxon>
        <taxon>Mycosphaerellaceae</taxon>
        <taxon>Ramularia</taxon>
    </lineage>
</organism>
<accession>A0A2D3V0G3</accession>
<keyword evidence="3" id="KW-1185">Reference proteome</keyword>
<dbReference type="RefSeq" id="XP_023622847.1">
    <property type="nucleotide sequence ID" value="XM_023767079.1"/>
</dbReference>
<proteinExistence type="predicted"/>